<evidence type="ECO:0000313" key="13">
    <source>
        <dbReference type="Proteomes" id="UP000242180"/>
    </source>
</evidence>
<keyword evidence="6 8" id="KW-0496">Mitochondrion</keyword>
<dbReference type="FunFam" id="3.30.499.10:FF:000003">
    <property type="entry name" value="Aconitate hydratase, mitochondrial"/>
    <property type="match status" value="1"/>
</dbReference>
<keyword evidence="7 8" id="KW-0456">Lyase</keyword>
<dbReference type="SUPFAM" id="SSF53732">
    <property type="entry name" value="Aconitase iron-sulfur domain"/>
    <property type="match status" value="1"/>
</dbReference>
<accession>A0A1X2HWB8</accession>
<dbReference type="Gene3D" id="3.20.19.10">
    <property type="entry name" value="Aconitase, domain 4"/>
    <property type="match status" value="1"/>
</dbReference>
<evidence type="ECO:0000256" key="9">
    <source>
        <dbReference type="SAM" id="MobiDB-lite"/>
    </source>
</evidence>
<dbReference type="Pfam" id="PF00330">
    <property type="entry name" value="Aconitase"/>
    <property type="match status" value="1"/>
</dbReference>
<keyword evidence="13" id="KW-1185">Reference proteome</keyword>
<comment type="similarity">
    <text evidence="8">Belongs to the aconitase/IPM isomerase family.</text>
</comment>
<feature type="domain" description="Aconitase A/isopropylmalate dehydratase small subunit swivel" evidence="11">
    <location>
        <begin position="592"/>
        <end position="720"/>
    </location>
</feature>
<dbReference type="NCBIfam" id="TIGR01340">
    <property type="entry name" value="aconitase_mito"/>
    <property type="match status" value="1"/>
</dbReference>
<dbReference type="FunFam" id="3.30.499.10:FF:000004">
    <property type="entry name" value="Aconitate hydratase, mitochondrial"/>
    <property type="match status" value="1"/>
</dbReference>
<dbReference type="SUPFAM" id="SSF52016">
    <property type="entry name" value="LeuD/IlvD-like"/>
    <property type="match status" value="1"/>
</dbReference>
<evidence type="ECO:0000256" key="5">
    <source>
        <dbReference type="ARBA" id="ARBA00023014"/>
    </source>
</evidence>
<dbReference type="Gene3D" id="3.30.499.10">
    <property type="entry name" value="Aconitase, domain 3"/>
    <property type="match status" value="2"/>
</dbReference>
<keyword evidence="3 8" id="KW-0809">Transit peptide</keyword>
<dbReference type="InterPro" id="IPR015932">
    <property type="entry name" value="Aconitase_dom2"/>
</dbReference>
<dbReference type="EC" id="4.2.1.-" evidence="8"/>
<dbReference type="GO" id="GO:0006099">
    <property type="term" value="P:tricarboxylic acid cycle"/>
    <property type="evidence" value="ECO:0007669"/>
    <property type="project" value="EnsemblFungi"/>
</dbReference>
<dbReference type="NCBIfam" id="NF005558">
    <property type="entry name" value="PRK07229.1"/>
    <property type="match status" value="1"/>
</dbReference>
<dbReference type="PROSITE" id="PS01244">
    <property type="entry name" value="ACONITASE_2"/>
    <property type="match status" value="1"/>
</dbReference>
<dbReference type="GO" id="GO:0005739">
    <property type="term" value="C:mitochondrion"/>
    <property type="evidence" value="ECO:0007669"/>
    <property type="project" value="UniProtKB-SubCell"/>
</dbReference>
<dbReference type="PRINTS" id="PR00415">
    <property type="entry name" value="ACONITASE"/>
</dbReference>
<dbReference type="InParanoid" id="A0A1X2HWB8"/>
<keyword evidence="4 8" id="KW-0408">Iron</keyword>
<dbReference type="GO" id="GO:0005829">
    <property type="term" value="C:cytosol"/>
    <property type="evidence" value="ECO:0007669"/>
    <property type="project" value="TreeGrafter"/>
</dbReference>
<dbReference type="Proteomes" id="UP000242180">
    <property type="component" value="Unassembled WGS sequence"/>
</dbReference>
<organism evidence="12 13">
    <name type="scientific">Syncephalastrum racemosum</name>
    <name type="common">Filamentous fungus</name>
    <dbReference type="NCBI Taxonomy" id="13706"/>
    <lineage>
        <taxon>Eukaryota</taxon>
        <taxon>Fungi</taxon>
        <taxon>Fungi incertae sedis</taxon>
        <taxon>Mucoromycota</taxon>
        <taxon>Mucoromycotina</taxon>
        <taxon>Mucoromycetes</taxon>
        <taxon>Mucorales</taxon>
        <taxon>Syncephalastraceae</taxon>
        <taxon>Syncephalastrum</taxon>
    </lineage>
</organism>
<dbReference type="GO" id="GO:0032543">
    <property type="term" value="P:mitochondrial translation"/>
    <property type="evidence" value="ECO:0007669"/>
    <property type="project" value="EnsemblFungi"/>
</dbReference>
<feature type="region of interest" description="Disordered" evidence="9">
    <location>
        <begin position="523"/>
        <end position="560"/>
    </location>
</feature>
<dbReference type="PANTHER" id="PTHR43160">
    <property type="entry name" value="ACONITATE HYDRATASE B"/>
    <property type="match status" value="1"/>
</dbReference>
<dbReference type="GO" id="GO:0051539">
    <property type="term" value="F:4 iron, 4 sulfur cluster binding"/>
    <property type="evidence" value="ECO:0007669"/>
    <property type="project" value="UniProtKB-UniRule"/>
</dbReference>
<dbReference type="GO" id="GO:0005634">
    <property type="term" value="C:nucleus"/>
    <property type="evidence" value="ECO:0007669"/>
    <property type="project" value="EnsemblFungi"/>
</dbReference>
<dbReference type="PANTHER" id="PTHR43160:SF2">
    <property type="entry name" value="HOMOCITRATE DEHYDRATASE, MITOCHONDRIAL"/>
    <property type="match status" value="1"/>
</dbReference>
<evidence type="ECO:0000256" key="6">
    <source>
        <dbReference type="ARBA" id="ARBA00023128"/>
    </source>
</evidence>
<dbReference type="Gene3D" id="3.40.1060.10">
    <property type="entry name" value="Aconitase, Domain 2"/>
    <property type="match status" value="1"/>
</dbReference>
<dbReference type="FunCoup" id="A0A1X2HWB8">
    <property type="interactions" value="368"/>
</dbReference>
<dbReference type="InterPro" id="IPR015928">
    <property type="entry name" value="Aconitase/3IPM_dehydase_swvl"/>
</dbReference>
<dbReference type="InterPro" id="IPR050926">
    <property type="entry name" value="Aconitase/IPM_isomerase"/>
</dbReference>
<reference evidence="12 13" key="1">
    <citation type="submission" date="2016-07" db="EMBL/GenBank/DDBJ databases">
        <title>Pervasive Adenine N6-methylation of Active Genes in Fungi.</title>
        <authorList>
            <consortium name="DOE Joint Genome Institute"/>
            <person name="Mondo S.J."/>
            <person name="Dannebaum R.O."/>
            <person name="Kuo R.C."/>
            <person name="Labutti K."/>
            <person name="Haridas S."/>
            <person name="Kuo A."/>
            <person name="Salamov A."/>
            <person name="Ahrendt S.R."/>
            <person name="Lipzen A."/>
            <person name="Sullivan W."/>
            <person name="Andreopoulos W.B."/>
            <person name="Clum A."/>
            <person name="Lindquist E."/>
            <person name="Daum C."/>
            <person name="Ramamoorthy G.K."/>
            <person name="Gryganskyi A."/>
            <person name="Culley D."/>
            <person name="Magnuson J.K."/>
            <person name="James T.Y."/>
            <person name="O'Malley M.A."/>
            <person name="Stajich J.E."/>
            <person name="Spatafora J.W."/>
            <person name="Visel A."/>
            <person name="Grigoriev I.V."/>
        </authorList>
    </citation>
    <scope>NUCLEOTIDE SEQUENCE [LARGE SCALE GENOMIC DNA]</scope>
    <source>
        <strain evidence="12 13">NRRL 2496</strain>
    </source>
</reference>
<dbReference type="InterPro" id="IPR018136">
    <property type="entry name" value="Aconitase_4Fe-4S_BS"/>
</dbReference>
<sequence length="793" mass="85408">MVSAYLAQSARRVPVRAKYAWRTSQRSLATAVNPVPNKDCRSITPPYAKMTENLKTVRRLLDNRPLTLAEKIVYGHLTNPEETIPVRGETYLKLSPDRVAMQDASAQMALLQFMISGMSTTAVPSSIHCDHLIVAHSGADKDVEASIANNKEIFDFLESAAKKYGIAFWKPGSGIIHQIVLENYASPGGMMLGTDSHTPNAGGLGMVAIGVGGADAVDAMAAIPWELKAPNVIGVKLTGQLGPWASPKDVILKLAGQLTVRGGTGHIIEYFGEGVDSLSCTGMATITNMGAEVGATTSVFPYNRNMRSYLAATGRADVAKAADANPHLLSADQGSHYDKVIEINLSEVEPHINGPFTPDLSTPLSQFGNMIKQNGWKDELSAGLIGSCTNSSYQDMSRAASIVQQASDAGITTKASFLVTPGSEQIRATIERDGQTEVFEKAGAQVLANACGPCIGQWDRVDVQKSLGEENAILTSFNRNFRSRNDGNPKTMNFLAAPEIVTAMAFSGKLSFNPMVDTLTDKNGKPFKFQPPSGDDLPSQGFEAGRATYEPPSPTPTPDASVNVVVSPKSNRLQKLEPFKPWDGEEFKDIRVLVKVEGKCTTDHISAAGPWLKYKGHLQNIAENTLIGALNADLGKVNLVLDVTNGQINTIPHVAKNYKSQNIPWMVVADHNYGEGSAREHAALQVRYLGCPLIISRSFARIHETNLKKQGVLPLTFANEDDYKLISGGDVIETKGVKDLAPGKPVQLIVKKLDGSTLTIDAKHTMSVDQIEWFQKGSALNLISDKVNSSKSA</sequence>
<comment type="subcellular location">
    <subcellularLocation>
        <location evidence="1 8">Mitochondrion</location>
    </subcellularLocation>
</comment>
<evidence type="ECO:0000256" key="2">
    <source>
        <dbReference type="ARBA" id="ARBA00022723"/>
    </source>
</evidence>
<keyword evidence="2 8" id="KW-0479">Metal-binding</keyword>
<keyword evidence="5 8" id="KW-0411">Iron-sulfur</keyword>
<feature type="domain" description="Aconitase/3-isopropylmalate dehydratase large subunit alpha/beta/alpha" evidence="10">
    <location>
        <begin position="70"/>
        <end position="508"/>
    </location>
</feature>
<comment type="cofactor">
    <cofactor evidence="8">
        <name>[4Fe-4S] cluster</name>
        <dbReference type="ChEBI" id="CHEBI:49883"/>
    </cofactor>
    <text evidence="8">Binds 1 [4Fe-4S] cluster per subunit.</text>
</comment>
<dbReference type="InterPro" id="IPR006248">
    <property type="entry name" value="Aconitase_mito-like"/>
</dbReference>
<evidence type="ECO:0000313" key="12">
    <source>
        <dbReference type="EMBL" id="ORZ03853.1"/>
    </source>
</evidence>
<evidence type="ECO:0000256" key="7">
    <source>
        <dbReference type="ARBA" id="ARBA00023239"/>
    </source>
</evidence>
<evidence type="ECO:0000256" key="3">
    <source>
        <dbReference type="ARBA" id="ARBA00022946"/>
    </source>
</evidence>
<protein>
    <recommendedName>
        <fullName evidence="8">Aconitate hydratase, mitochondrial</fullName>
        <shortName evidence="8">Aconitase</shortName>
        <ecNumber evidence="8">4.2.1.-</ecNumber>
    </recommendedName>
</protein>
<dbReference type="InterPro" id="IPR036008">
    <property type="entry name" value="Aconitase_4Fe-4S_dom"/>
</dbReference>
<evidence type="ECO:0000256" key="4">
    <source>
        <dbReference type="ARBA" id="ARBA00023004"/>
    </source>
</evidence>
<evidence type="ECO:0000256" key="8">
    <source>
        <dbReference type="RuleBase" id="RU362107"/>
    </source>
</evidence>
<dbReference type="STRING" id="13706.A0A1X2HWB8"/>
<dbReference type="GO" id="GO:0003994">
    <property type="term" value="F:aconitate hydratase activity"/>
    <property type="evidence" value="ECO:0007669"/>
    <property type="project" value="InterPro"/>
</dbReference>
<comment type="caution">
    <text evidence="12">The sequence shown here is derived from an EMBL/GenBank/DDBJ whole genome shotgun (WGS) entry which is preliminary data.</text>
</comment>
<evidence type="ECO:0000259" key="10">
    <source>
        <dbReference type="Pfam" id="PF00330"/>
    </source>
</evidence>
<gene>
    <name evidence="12" type="ORF">BCR43DRAFT_510857</name>
</gene>
<dbReference type="OMA" id="KWPETFG"/>
<dbReference type="InterPro" id="IPR000573">
    <property type="entry name" value="AconitaseA/IPMdHydase_ssu_swvl"/>
</dbReference>
<dbReference type="Pfam" id="PF00694">
    <property type="entry name" value="Aconitase_C"/>
    <property type="match status" value="1"/>
</dbReference>
<evidence type="ECO:0000259" key="11">
    <source>
        <dbReference type="Pfam" id="PF00694"/>
    </source>
</evidence>
<proteinExistence type="inferred from homology"/>
<dbReference type="InterPro" id="IPR001030">
    <property type="entry name" value="Acoase/IPM_deHydtase_lsu_aba"/>
</dbReference>
<dbReference type="FunFam" id="3.20.19.10:FF:000002">
    <property type="entry name" value="Aconitate hydratase, mitochondrial"/>
    <property type="match status" value="1"/>
</dbReference>
<dbReference type="InterPro" id="IPR015931">
    <property type="entry name" value="Acnase/IPM_dHydase_lsu_aba_1/3"/>
</dbReference>
<name>A0A1X2HWB8_SYNRA</name>
<dbReference type="OrthoDB" id="2224430at2759"/>
<evidence type="ECO:0000256" key="1">
    <source>
        <dbReference type="ARBA" id="ARBA00004173"/>
    </source>
</evidence>
<dbReference type="GO" id="GO:0046872">
    <property type="term" value="F:metal ion binding"/>
    <property type="evidence" value="ECO:0007669"/>
    <property type="project" value="UniProtKB-UniRule"/>
</dbReference>
<dbReference type="EMBL" id="MCGN01000001">
    <property type="protein sequence ID" value="ORZ03853.1"/>
    <property type="molecule type" value="Genomic_DNA"/>
</dbReference>
<dbReference type="FunFam" id="3.40.1060.10:FF:000001">
    <property type="entry name" value="Aconitate hydratase, mitochondrial"/>
    <property type="match status" value="1"/>
</dbReference>
<dbReference type="AlphaFoldDB" id="A0A1X2HWB8"/>